<dbReference type="InterPro" id="IPR036388">
    <property type="entry name" value="WH-like_DNA-bd_sf"/>
</dbReference>
<dbReference type="Pfam" id="PF01614">
    <property type="entry name" value="IclR_C"/>
    <property type="match status" value="1"/>
</dbReference>
<dbReference type="SUPFAM" id="SSF46785">
    <property type="entry name" value="Winged helix' DNA-binding domain"/>
    <property type="match status" value="1"/>
</dbReference>
<accession>K8X7W8</accession>
<comment type="caution">
    <text evidence="6">The sequence shown here is derived from an EMBL/GenBank/DDBJ whole genome shotgun (WGS) entry which is preliminary data.</text>
</comment>
<dbReference type="AlphaFoldDB" id="K8X7W8"/>
<evidence type="ECO:0000256" key="2">
    <source>
        <dbReference type="ARBA" id="ARBA00023125"/>
    </source>
</evidence>
<keyword evidence="1" id="KW-0805">Transcription regulation</keyword>
<evidence type="ECO:0000259" key="4">
    <source>
        <dbReference type="PROSITE" id="PS51077"/>
    </source>
</evidence>
<dbReference type="Gene3D" id="1.10.10.10">
    <property type="entry name" value="Winged helix-like DNA-binding domain superfamily/Winged helix DNA-binding domain"/>
    <property type="match status" value="1"/>
</dbReference>
<dbReference type="PANTHER" id="PTHR30136:SF35">
    <property type="entry name" value="HTH-TYPE TRANSCRIPTIONAL REGULATOR RV1719"/>
    <property type="match status" value="1"/>
</dbReference>
<proteinExistence type="predicted"/>
<dbReference type="PANTHER" id="PTHR30136">
    <property type="entry name" value="HELIX-TURN-HELIX TRANSCRIPTIONAL REGULATOR, ICLR FAMILY"/>
    <property type="match status" value="1"/>
</dbReference>
<dbReference type="InterPro" id="IPR050707">
    <property type="entry name" value="HTH_MetabolicPath_Reg"/>
</dbReference>
<dbReference type="Proteomes" id="UP000005951">
    <property type="component" value="Unassembled WGS sequence"/>
</dbReference>
<dbReference type="InterPro" id="IPR005471">
    <property type="entry name" value="Tscrpt_reg_IclR_N"/>
</dbReference>
<dbReference type="RefSeq" id="WP_005264809.1">
    <property type="nucleotide sequence ID" value="NZ_AJYC02000183.1"/>
</dbReference>
<dbReference type="SMART" id="SM00346">
    <property type="entry name" value="HTH_ICLR"/>
    <property type="match status" value="1"/>
</dbReference>
<dbReference type="Pfam" id="PF09339">
    <property type="entry name" value="HTH_IclR"/>
    <property type="match status" value="1"/>
</dbReference>
<gene>
    <name evidence="6" type="ORF">WSS_A40305</name>
</gene>
<dbReference type="Gene3D" id="3.30.450.40">
    <property type="match status" value="1"/>
</dbReference>
<dbReference type="SUPFAM" id="SSF55781">
    <property type="entry name" value="GAF domain-like"/>
    <property type="match status" value="1"/>
</dbReference>
<keyword evidence="3" id="KW-0804">Transcription</keyword>
<evidence type="ECO:0000256" key="3">
    <source>
        <dbReference type="ARBA" id="ARBA00023163"/>
    </source>
</evidence>
<name>K8X7W8_RHOOP</name>
<dbReference type="InterPro" id="IPR036390">
    <property type="entry name" value="WH_DNA-bd_sf"/>
</dbReference>
<dbReference type="GO" id="GO:0045892">
    <property type="term" value="P:negative regulation of DNA-templated transcription"/>
    <property type="evidence" value="ECO:0007669"/>
    <property type="project" value="TreeGrafter"/>
</dbReference>
<dbReference type="InterPro" id="IPR014757">
    <property type="entry name" value="Tscrpt_reg_IclR_C"/>
</dbReference>
<evidence type="ECO:0000313" key="6">
    <source>
        <dbReference type="EMBL" id="EKT76901.1"/>
    </source>
</evidence>
<evidence type="ECO:0000256" key="1">
    <source>
        <dbReference type="ARBA" id="ARBA00023015"/>
    </source>
</evidence>
<dbReference type="EMBL" id="AJYC02000183">
    <property type="protein sequence ID" value="EKT76901.1"/>
    <property type="molecule type" value="Genomic_DNA"/>
</dbReference>
<reference evidence="6 7" key="1">
    <citation type="journal article" date="2013" name="Genome Announc.">
        <title>Draft Genome Sequence of Rhodococcus opacus Strain M213 Shows a Diverse Catabolic Potential.</title>
        <authorList>
            <person name="Pathak A."/>
            <person name="Green S.J."/>
            <person name="Ogram A."/>
            <person name="Chauhan A."/>
        </authorList>
    </citation>
    <scope>NUCLEOTIDE SEQUENCE [LARGE SCALE GENOMIC DNA]</scope>
    <source>
        <strain evidence="6 7">M213</strain>
    </source>
</reference>
<sequence length="258" mass="27775">MADIGRATVILDAIAESNGPLTLSELAAKTGLPRSTVHRLIQAFEHELYVVRVPERPGYVLGPGLLKFGMNASMRLLAANRGSLVSLARSVNENVELAVFSGREVVVVDQIAAPERLKGVTKVGKSFSLHASCIGVALLAQLPDDRVAELLPEHLQRFTANTITDHRALTDRLTEVRSSHIAVDIEEHDVGICAIATGMTGPTGAVQAITVVMPTRRFKAKAHMAIDSLQLVNRLVQPSLAHGQLRVSQRFTEDASGE</sequence>
<dbReference type="PROSITE" id="PS51078">
    <property type="entry name" value="ICLR_ED"/>
    <property type="match status" value="1"/>
</dbReference>
<keyword evidence="2" id="KW-0238">DNA-binding</keyword>
<dbReference type="InterPro" id="IPR029016">
    <property type="entry name" value="GAF-like_dom_sf"/>
</dbReference>
<evidence type="ECO:0000313" key="7">
    <source>
        <dbReference type="Proteomes" id="UP000005951"/>
    </source>
</evidence>
<feature type="domain" description="IclR-ED" evidence="5">
    <location>
        <begin position="64"/>
        <end position="253"/>
    </location>
</feature>
<feature type="domain" description="HTH iclR-type" evidence="4">
    <location>
        <begin position="1"/>
        <end position="63"/>
    </location>
</feature>
<dbReference type="PROSITE" id="PS51077">
    <property type="entry name" value="HTH_ICLR"/>
    <property type="match status" value="1"/>
</dbReference>
<evidence type="ECO:0000259" key="5">
    <source>
        <dbReference type="PROSITE" id="PS51078"/>
    </source>
</evidence>
<dbReference type="GO" id="GO:0003700">
    <property type="term" value="F:DNA-binding transcription factor activity"/>
    <property type="evidence" value="ECO:0007669"/>
    <property type="project" value="TreeGrafter"/>
</dbReference>
<organism evidence="6 7">
    <name type="scientific">Rhodococcus opacus M213</name>
    <dbReference type="NCBI Taxonomy" id="1129896"/>
    <lineage>
        <taxon>Bacteria</taxon>
        <taxon>Bacillati</taxon>
        <taxon>Actinomycetota</taxon>
        <taxon>Actinomycetes</taxon>
        <taxon>Mycobacteriales</taxon>
        <taxon>Nocardiaceae</taxon>
        <taxon>Rhodococcus</taxon>
    </lineage>
</organism>
<dbReference type="GO" id="GO:0003677">
    <property type="term" value="F:DNA binding"/>
    <property type="evidence" value="ECO:0007669"/>
    <property type="project" value="UniProtKB-KW"/>
</dbReference>
<protein>
    <submittedName>
        <fullName evidence="6">Transcriptional regulator IclR</fullName>
    </submittedName>
</protein>